<keyword evidence="4 5" id="KW-0472">Membrane</keyword>
<dbReference type="InterPro" id="IPR001898">
    <property type="entry name" value="SLC13A/DASS"/>
</dbReference>
<sequence>MVANAALKGLDAMAEEERERSLRLTWSGRFLAPIVAIAVYATLHALAPDLGEEGRATAAIGALMAVLWITEALPLPVTALIPVALFPLAGVLSISEATAPYASDVIFLFLGGFIIALAIERWGLHRRIAWWIIRMVGTRPTQITAGVMAATGFISMWISNTATTLMMLPIATSVINLVATQLAHRGNGNPVSTADAPSGATTSFAPRFATGLMLGTGYAASIGSVGTLIGTPPNLLMRGYLEETYGIVIGFGEWMLVGVPLAVVFMVLTWLLLTQVFFRPEIDRIPGGRELIAEELRRMGPMSRGERVAATVFVITAALWIGREPLQNWDWLVARVPAITGLTDAGIAVIAAIALFAIPVDVRNGVQAMDWETARRVPWNVLLLFGGGLSLAEGMQASGLDIWIGERVAGLGTLPPVVLVAIVCLVVTFLSELMSNTALAATFFPVVGGIAVASDIEPLLLVVPAALAATFAFMMPVGTPPNAIVFSSGYVTIKQMATIGIWLNVLGTALITLTTVTLAAWLLGGTGGTP</sequence>
<accession>D1C240</accession>
<evidence type="ECO:0000256" key="4">
    <source>
        <dbReference type="ARBA" id="ARBA00023136"/>
    </source>
</evidence>
<name>D1C240_SPHTD</name>
<dbReference type="NCBIfam" id="TIGR00785">
    <property type="entry name" value="dass"/>
    <property type="match status" value="1"/>
</dbReference>
<organism evidence="6 7">
    <name type="scientific">Sphaerobacter thermophilus (strain ATCC 49802 / DSM 20745 / KCCM 41009 / NCIMB 13125 / S 6022)</name>
    <dbReference type="NCBI Taxonomy" id="479434"/>
    <lineage>
        <taxon>Bacteria</taxon>
        <taxon>Pseudomonadati</taxon>
        <taxon>Thermomicrobiota</taxon>
        <taxon>Thermomicrobia</taxon>
        <taxon>Sphaerobacterales</taxon>
        <taxon>Sphaerobacterineae</taxon>
        <taxon>Sphaerobacteraceae</taxon>
        <taxon>Sphaerobacter</taxon>
    </lineage>
</organism>
<dbReference type="GO" id="GO:1905039">
    <property type="term" value="P:carboxylic acid transmembrane transport"/>
    <property type="evidence" value="ECO:0007669"/>
    <property type="project" value="UniProtKB-ARBA"/>
</dbReference>
<evidence type="ECO:0000256" key="5">
    <source>
        <dbReference type="SAM" id="Phobius"/>
    </source>
</evidence>
<gene>
    <name evidence="6" type="ordered locus">Sthe_0870</name>
</gene>
<evidence type="ECO:0000256" key="3">
    <source>
        <dbReference type="ARBA" id="ARBA00022989"/>
    </source>
</evidence>
<feature type="transmembrane region" description="Helical" evidence="5">
    <location>
        <begin position="101"/>
        <end position="119"/>
    </location>
</feature>
<dbReference type="FunCoup" id="D1C240">
    <property type="interactions" value="77"/>
</dbReference>
<reference evidence="7" key="1">
    <citation type="submission" date="2009-11" db="EMBL/GenBank/DDBJ databases">
        <title>The complete chromosome 1 of Sphaerobacter thermophilus DSM 20745.</title>
        <authorList>
            <person name="Lucas S."/>
            <person name="Copeland A."/>
            <person name="Lapidus A."/>
            <person name="Glavina del Rio T."/>
            <person name="Dalin E."/>
            <person name="Tice H."/>
            <person name="Bruce D."/>
            <person name="Goodwin L."/>
            <person name="Pitluck S."/>
            <person name="Kyrpides N."/>
            <person name="Mavromatis K."/>
            <person name="Ivanova N."/>
            <person name="Mikhailova N."/>
            <person name="LaButti K.M."/>
            <person name="Clum A."/>
            <person name="Sun H.I."/>
            <person name="Brettin T."/>
            <person name="Detter J.C."/>
            <person name="Han C."/>
            <person name="Larimer F."/>
            <person name="Land M."/>
            <person name="Hauser L."/>
            <person name="Markowitz V."/>
            <person name="Cheng J.F."/>
            <person name="Hugenholtz P."/>
            <person name="Woyke T."/>
            <person name="Wu D."/>
            <person name="Steenblock K."/>
            <person name="Schneider S."/>
            <person name="Pukall R."/>
            <person name="Goeker M."/>
            <person name="Klenk H.P."/>
            <person name="Eisen J.A."/>
        </authorList>
    </citation>
    <scope>NUCLEOTIDE SEQUENCE [LARGE SCALE GENOMIC DNA]</scope>
    <source>
        <strain evidence="7">ATCC 49802 / DSM 20745 / S 6022</strain>
    </source>
</reference>
<protein>
    <submittedName>
        <fullName evidence="6">Anion transporter</fullName>
    </submittedName>
</protein>
<feature type="transmembrane region" description="Helical" evidence="5">
    <location>
        <begin position="499"/>
        <end position="523"/>
    </location>
</feature>
<feature type="transmembrane region" description="Helical" evidence="5">
    <location>
        <begin position="334"/>
        <end position="358"/>
    </location>
</feature>
<dbReference type="AlphaFoldDB" id="D1C240"/>
<feature type="transmembrane region" description="Helical" evidence="5">
    <location>
        <begin position="437"/>
        <end position="453"/>
    </location>
</feature>
<dbReference type="PANTHER" id="PTHR10283">
    <property type="entry name" value="SOLUTE CARRIER FAMILY 13 MEMBER"/>
    <property type="match status" value="1"/>
</dbReference>
<dbReference type="InParanoid" id="D1C240"/>
<feature type="transmembrane region" description="Helical" evidence="5">
    <location>
        <begin position="379"/>
        <end position="397"/>
    </location>
</feature>
<evidence type="ECO:0000313" key="7">
    <source>
        <dbReference type="Proteomes" id="UP000002027"/>
    </source>
</evidence>
<dbReference type="KEGG" id="sti:Sthe_0870"/>
<keyword evidence="7" id="KW-1185">Reference proteome</keyword>
<dbReference type="CDD" id="cd01115">
    <property type="entry name" value="SLC13_permease"/>
    <property type="match status" value="1"/>
</dbReference>
<feature type="transmembrane region" description="Helical" evidence="5">
    <location>
        <begin position="409"/>
        <end position="430"/>
    </location>
</feature>
<dbReference type="PANTHER" id="PTHR10283:SF82">
    <property type="entry name" value="SOLUTE CARRIER FAMILY 13 MEMBER 2"/>
    <property type="match status" value="1"/>
</dbReference>
<feature type="transmembrane region" description="Helical" evidence="5">
    <location>
        <begin position="204"/>
        <end position="225"/>
    </location>
</feature>
<feature type="transmembrane region" description="Helical" evidence="5">
    <location>
        <begin position="245"/>
        <end position="273"/>
    </location>
</feature>
<comment type="subcellular location">
    <subcellularLocation>
        <location evidence="1">Membrane</location>
        <topology evidence="1">Multi-pass membrane protein</topology>
    </subcellularLocation>
</comment>
<evidence type="ECO:0000256" key="2">
    <source>
        <dbReference type="ARBA" id="ARBA00022692"/>
    </source>
</evidence>
<keyword evidence="3 5" id="KW-1133">Transmembrane helix</keyword>
<feature type="transmembrane region" description="Helical" evidence="5">
    <location>
        <begin position="59"/>
        <end position="81"/>
    </location>
</feature>
<proteinExistence type="predicted"/>
<dbReference type="GO" id="GO:0005886">
    <property type="term" value="C:plasma membrane"/>
    <property type="evidence" value="ECO:0007669"/>
    <property type="project" value="TreeGrafter"/>
</dbReference>
<dbReference type="eggNOG" id="COG0471">
    <property type="taxonomic scope" value="Bacteria"/>
</dbReference>
<dbReference type="Pfam" id="PF00939">
    <property type="entry name" value="Na_sulph_symp"/>
    <property type="match status" value="1"/>
</dbReference>
<feature type="transmembrane region" description="Helical" evidence="5">
    <location>
        <begin position="140"/>
        <end position="158"/>
    </location>
</feature>
<dbReference type="Proteomes" id="UP000002027">
    <property type="component" value="Chromosome 1"/>
</dbReference>
<dbReference type="GO" id="GO:0008514">
    <property type="term" value="F:organic anion transmembrane transporter activity"/>
    <property type="evidence" value="ECO:0007669"/>
    <property type="project" value="UniProtKB-ARBA"/>
</dbReference>
<dbReference type="EMBL" id="CP001823">
    <property type="protein sequence ID" value="ACZ38307.1"/>
    <property type="molecule type" value="Genomic_DNA"/>
</dbReference>
<dbReference type="STRING" id="479434.Sthe_0870"/>
<reference evidence="6 7" key="2">
    <citation type="journal article" date="2010" name="Stand. Genomic Sci.">
        <title>Complete genome sequence of Desulfohalobium retbaense type strain (HR(100)).</title>
        <authorList>
            <person name="Spring S."/>
            <person name="Nolan M."/>
            <person name="Lapidus A."/>
            <person name="Glavina Del Rio T."/>
            <person name="Copeland A."/>
            <person name="Tice H."/>
            <person name="Cheng J.F."/>
            <person name="Lucas S."/>
            <person name="Land M."/>
            <person name="Chen F."/>
            <person name="Bruce D."/>
            <person name="Goodwin L."/>
            <person name="Pitluck S."/>
            <person name="Ivanova N."/>
            <person name="Mavromatis K."/>
            <person name="Mikhailova N."/>
            <person name="Pati A."/>
            <person name="Chen A."/>
            <person name="Palaniappan K."/>
            <person name="Hauser L."/>
            <person name="Chang Y.J."/>
            <person name="Jeffries C.D."/>
            <person name="Munk C."/>
            <person name="Kiss H."/>
            <person name="Chain P."/>
            <person name="Han C."/>
            <person name="Brettin T."/>
            <person name="Detter J.C."/>
            <person name="Schuler E."/>
            <person name="Goker M."/>
            <person name="Rohde M."/>
            <person name="Bristow J."/>
            <person name="Eisen J.A."/>
            <person name="Markowitz V."/>
            <person name="Hugenholtz P."/>
            <person name="Kyrpides N.C."/>
            <person name="Klenk H.P."/>
        </authorList>
    </citation>
    <scope>NUCLEOTIDE SEQUENCE [LARGE SCALE GENOMIC DNA]</scope>
    <source>
        <strain evidence="7">ATCC 49802 / DSM 20745 / S 6022</strain>
    </source>
</reference>
<dbReference type="HOGENOM" id="CLU_005170_0_0_0"/>
<keyword evidence="2 5" id="KW-0812">Transmembrane</keyword>
<evidence type="ECO:0000256" key="1">
    <source>
        <dbReference type="ARBA" id="ARBA00004141"/>
    </source>
</evidence>
<evidence type="ECO:0000313" key="6">
    <source>
        <dbReference type="EMBL" id="ACZ38307.1"/>
    </source>
</evidence>